<organism evidence="1 2">
    <name type="scientific">Clostridioides difficile</name>
    <name type="common">Peptoclostridium difficile</name>
    <dbReference type="NCBI Taxonomy" id="1496"/>
    <lineage>
        <taxon>Bacteria</taxon>
        <taxon>Bacillati</taxon>
        <taxon>Bacillota</taxon>
        <taxon>Clostridia</taxon>
        <taxon>Peptostreptococcales</taxon>
        <taxon>Peptostreptococcaceae</taxon>
        <taxon>Clostridioides</taxon>
    </lineage>
</organism>
<sequence>MMRFAIKDASNIIVKNKTTGEPLFYTADLNAFNFKLDSESVYAKAKGANTIAFDGAITASLALEQEVIQMPQLAMLLASDMVEESAKVGKRKLLTSDSAKKVTLENVKPVNNSISVYSVEKDGISLVKKLQFTSTATGDNTEITISTADFNAGDKVAVFYLEELPKAKVIKIKEESTAPNYVIEADVMAKTADGEYMVLYMTIPNAKAQRSIELNLTAENPSGFNMTLDVLPDENKEYVVFAFVGDEDVSPVRMASMLGAELIDEKDVKSKK</sequence>
<dbReference type="AlphaFoldDB" id="A0AAN5VKU9"/>
<dbReference type="Proteomes" id="UP000878956">
    <property type="component" value="Unassembled WGS sequence"/>
</dbReference>
<proteinExistence type="predicted"/>
<protein>
    <submittedName>
        <fullName evidence="1">Uncharacterized protein</fullName>
    </submittedName>
</protein>
<reference evidence="1" key="2">
    <citation type="submission" date="2021-06" db="EMBL/GenBank/DDBJ databases">
        <authorList>
            <consortium name="NCBI Pathogen Detection Project"/>
        </authorList>
    </citation>
    <scope>NUCLEOTIDE SEQUENCE</scope>
    <source>
        <strain evidence="1">HN1000</strain>
    </source>
</reference>
<gene>
    <name evidence="1" type="ORF">KRM00_001035</name>
</gene>
<comment type="caution">
    <text evidence="1">The sequence shown here is derived from an EMBL/GenBank/DDBJ whole genome shotgun (WGS) entry which is preliminary data.</text>
</comment>
<dbReference type="EMBL" id="DAEPXK010000008">
    <property type="protein sequence ID" value="HBH1541573.1"/>
    <property type="molecule type" value="Genomic_DNA"/>
</dbReference>
<accession>A0AAN5VKU9</accession>
<evidence type="ECO:0000313" key="1">
    <source>
        <dbReference type="EMBL" id="HBH1541573.1"/>
    </source>
</evidence>
<evidence type="ECO:0000313" key="2">
    <source>
        <dbReference type="Proteomes" id="UP000878956"/>
    </source>
</evidence>
<name>A0AAN5VKU9_CLODI</name>
<reference evidence="1" key="1">
    <citation type="journal article" date="2018" name="Genome Biol.">
        <title>SKESA: strategic k-mer extension for scrupulous assemblies.</title>
        <authorList>
            <person name="Souvorov A."/>
            <person name="Agarwala R."/>
            <person name="Lipman D.J."/>
        </authorList>
    </citation>
    <scope>NUCLEOTIDE SEQUENCE</scope>
    <source>
        <strain evidence="1">HN1000</strain>
    </source>
</reference>